<keyword evidence="2" id="KW-1185">Reference proteome</keyword>
<proteinExistence type="predicted"/>
<dbReference type="RefSeq" id="WP_153547869.1">
    <property type="nucleotide sequence ID" value="NZ_WIXK01000005.1"/>
</dbReference>
<dbReference type="Proteomes" id="UP000436694">
    <property type="component" value="Unassembled WGS sequence"/>
</dbReference>
<organism evidence="1 2">
    <name type="scientific">Tritonibacter aquimaris</name>
    <dbReference type="NCBI Taxonomy" id="2663379"/>
    <lineage>
        <taxon>Bacteria</taxon>
        <taxon>Pseudomonadati</taxon>
        <taxon>Pseudomonadota</taxon>
        <taxon>Alphaproteobacteria</taxon>
        <taxon>Rhodobacterales</taxon>
        <taxon>Paracoccaceae</taxon>
        <taxon>Tritonibacter</taxon>
    </lineage>
</organism>
<accession>A0A844AMA1</accession>
<evidence type="ECO:0000313" key="1">
    <source>
        <dbReference type="EMBL" id="MQY43059.1"/>
    </source>
</evidence>
<comment type="caution">
    <text evidence="1">The sequence shown here is derived from an EMBL/GenBank/DDBJ whole genome shotgun (WGS) entry which is preliminary data.</text>
</comment>
<reference evidence="1 2" key="1">
    <citation type="submission" date="2019-10" db="EMBL/GenBank/DDBJ databases">
        <title>Epibacterium sp. nov., isolated from seawater.</title>
        <authorList>
            <person name="Zhang X."/>
            <person name="Li N."/>
        </authorList>
    </citation>
    <scope>NUCLEOTIDE SEQUENCE [LARGE SCALE GENOMIC DNA]</scope>
    <source>
        <strain evidence="1 2">SM1969</strain>
    </source>
</reference>
<name>A0A844AMA1_9RHOB</name>
<dbReference type="EMBL" id="WIXK01000005">
    <property type="protein sequence ID" value="MQY43059.1"/>
    <property type="molecule type" value="Genomic_DNA"/>
</dbReference>
<dbReference type="AlphaFoldDB" id="A0A844AMA1"/>
<protein>
    <submittedName>
        <fullName evidence="1">Uncharacterized protein</fullName>
    </submittedName>
</protein>
<gene>
    <name evidence="1" type="ORF">GG681_10445</name>
</gene>
<sequence>MLPSTPVPIAVLMQLADGAPTAPTPPLPRPLREPRGRLIKLPSKNTPLTLTELCNARPAAAVLH</sequence>
<evidence type="ECO:0000313" key="2">
    <source>
        <dbReference type="Proteomes" id="UP000436694"/>
    </source>
</evidence>